<evidence type="ECO:0000259" key="4">
    <source>
        <dbReference type="PROSITE" id="PS50222"/>
    </source>
</evidence>
<dbReference type="InterPro" id="IPR002048">
    <property type="entry name" value="EF_hand_dom"/>
</dbReference>
<feature type="domain" description="EF-hand" evidence="4">
    <location>
        <begin position="49"/>
        <end position="84"/>
    </location>
</feature>
<evidence type="ECO:0000256" key="1">
    <source>
        <dbReference type="ARBA" id="ARBA00022737"/>
    </source>
</evidence>
<dbReference type="InterPro" id="IPR018247">
    <property type="entry name" value="EF_Hand_1_Ca_BS"/>
</dbReference>
<dbReference type="Pfam" id="PF13405">
    <property type="entry name" value="EF-hand_6"/>
    <property type="match status" value="1"/>
</dbReference>
<evidence type="ECO:0000256" key="3">
    <source>
        <dbReference type="SAM" id="MobiDB-lite"/>
    </source>
</evidence>
<dbReference type="SUPFAM" id="SSF47473">
    <property type="entry name" value="EF-hand"/>
    <property type="match status" value="1"/>
</dbReference>
<evidence type="ECO:0000256" key="2">
    <source>
        <dbReference type="ARBA" id="ARBA00022837"/>
    </source>
</evidence>
<name>A0ABP0HNR0_9DINO</name>
<organism evidence="5 6">
    <name type="scientific">Durusdinium trenchii</name>
    <dbReference type="NCBI Taxonomy" id="1381693"/>
    <lineage>
        <taxon>Eukaryota</taxon>
        <taxon>Sar</taxon>
        <taxon>Alveolata</taxon>
        <taxon>Dinophyceae</taxon>
        <taxon>Suessiales</taxon>
        <taxon>Symbiodiniaceae</taxon>
        <taxon>Durusdinium</taxon>
    </lineage>
</organism>
<dbReference type="CDD" id="cd00051">
    <property type="entry name" value="EFh"/>
    <property type="match status" value="1"/>
</dbReference>
<gene>
    <name evidence="5" type="ORF">CCMP2556_LOCUS2339</name>
</gene>
<keyword evidence="1" id="KW-0677">Repeat</keyword>
<feature type="domain" description="EF-hand" evidence="4">
    <location>
        <begin position="13"/>
        <end position="48"/>
    </location>
</feature>
<reference evidence="5 6" key="1">
    <citation type="submission" date="2024-02" db="EMBL/GenBank/DDBJ databases">
        <authorList>
            <person name="Chen Y."/>
            <person name="Shah S."/>
            <person name="Dougan E. K."/>
            <person name="Thang M."/>
            <person name="Chan C."/>
        </authorList>
    </citation>
    <scope>NUCLEOTIDE SEQUENCE [LARGE SCALE GENOMIC DNA]</scope>
</reference>
<feature type="compositionally biased region" description="Low complexity" evidence="3">
    <location>
        <begin position="282"/>
        <end position="294"/>
    </location>
</feature>
<dbReference type="PROSITE" id="PS50222">
    <property type="entry name" value="EF_HAND_2"/>
    <property type="match status" value="3"/>
</dbReference>
<dbReference type="InterPro" id="IPR050145">
    <property type="entry name" value="Centrin_CML-like"/>
</dbReference>
<dbReference type="SMART" id="SM00054">
    <property type="entry name" value="EFh"/>
    <property type="match status" value="3"/>
</dbReference>
<comment type="caution">
    <text evidence="5">The sequence shown here is derived from an EMBL/GenBank/DDBJ whole genome shotgun (WGS) entry which is preliminary data.</text>
</comment>
<dbReference type="Proteomes" id="UP001642484">
    <property type="component" value="Unassembled WGS sequence"/>
</dbReference>
<feature type="domain" description="EF-hand" evidence="4">
    <location>
        <begin position="97"/>
        <end position="132"/>
    </location>
</feature>
<dbReference type="PANTHER" id="PTHR23050">
    <property type="entry name" value="CALCIUM BINDING PROTEIN"/>
    <property type="match status" value="1"/>
</dbReference>
<evidence type="ECO:0000313" key="6">
    <source>
        <dbReference type="Proteomes" id="UP001642484"/>
    </source>
</evidence>
<dbReference type="Pfam" id="PF13499">
    <property type="entry name" value="EF-hand_7"/>
    <property type="match status" value="1"/>
</dbReference>
<protein>
    <recommendedName>
        <fullName evidence="4">EF-hand domain-containing protein</fullName>
    </recommendedName>
</protein>
<accession>A0ABP0HNR0</accession>
<dbReference type="Gene3D" id="1.10.238.10">
    <property type="entry name" value="EF-hand"/>
    <property type="match status" value="1"/>
</dbReference>
<keyword evidence="2" id="KW-0106">Calcium</keyword>
<keyword evidence="6" id="KW-1185">Reference proteome</keyword>
<feature type="region of interest" description="Disordered" evidence="3">
    <location>
        <begin position="280"/>
        <end position="299"/>
    </location>
</feature>
<dbReference type="InterPro" id="IPR011992">
    <property type="entry name" value="EF-hand-dom_pair"/>
</dbReference>
<evidence type="ECO:0000313" key="5">
    <source>
        <dbReference type="EMBL" id="CAK8991161.1"/>
    </source>
</evidence>
<dbReference type="PROSITE" id="PS00018">
    <property type="entry name" value="EF_HAND_1"/>
    <property type="match status" value="2"/>
</dbReference>
<dbReference type="EMBL" id="CAXAMN010000869">
    <property type="protein sequence ID" value="CAK8991161.1"/>
    <property type="molecule type" value="Genomic_DNA"/>
</dbReference>
<proteinExistence type="predicted"/>
<sequence length="505" mass="56990">MASASTTAEFSEFNANAVLEIFERWDEDHSGYIDRYELSRIMYKVSPSLSMDQIDTLLGCIDTNLDGVVDYKEFVAWLTNRSAQYTVGTDGWISPFDLKTMLKPLFEMWDKDGSGHITRDEFYEIAQILSNSLRLHPLAKGDSLVVDFEVKEFVSLDEFVGWQVGVLQRSGVPNNKVPDLVNTLVDALKCIFEIEQLESKGTSSEKLYGALSNRIEVVAKTTRQLYAPKLSDVEPEHQAQLIKEASASRWCQPPTPLDMQILARTFAKEKGLRPVGFEVAKNSKSSKPPSNLSSRTSKKRISFRSHVQLVQHSLGQIVCVIPAINDGRFEDDQGPNWFAQVDRTTIGEDDKANEDILTYELDRSGEMPEWRFCKDSKGFKNAFEALPKDLQLLGLLKGHALMGDKLSWHAVQTTLERAVRADILTADQSERVQKDMMIRASESVRESRCIPELKELGLTLEDAIKEYLEREVVFTPLDVITECAVLDFLQVGDDASKYLKGEKPQ</sequence>